<feature type="compositionally biased region" description="Low complexity" evidence="1">
    <location>
        <begin position="1991"/>
        <end position="2004"/>
    </location>
</feature>
<organism evidence="3 4">
    <name type="scientific">Chanos chanos</name>
    <name type="common">Milkfish</name>
    <name type="synonym">Mugil chanos</name>
    <dbReference type="NCBI Taxonomy" id="29144"/>
    <lineage>
        <taxon>Eukaryota</taxon>
        <taxon>Metazoa</taxon>
        <taxon>Chordata</taxon>
        <taxon>Craniata</taxon>
        <taxon>Vertebrata</taxon>
        <taxon>Euteleostomi</taxon>
        <taxon>Actinopterygii</taxon>
        <taxon>Neopterygii</taxon>
        <taxon>Teleostei</taxon>
        <taxon>Ostariophysi</taxon>
        <taxon>Gonorynchiformes</taxon>
        <taxon>Chanidae</taxon>
        <taxon>Chanos</taxon>
    </lineage>
</organism>
<feature type="region of interest" description="Disordered" evidence="1">
    <location>
        <begin position="1792"/>
        <end position="2293"/>
    </location>
</feature>
<feature type="region of interest" description="Disordered" evidence="1">
    <location>
        <begin position="702"/>
        <end position="726"/>
    </location>
</feature>
<dbReference type="GO" id="GO:0031114">
    <property type="term" value="P:regulation of microtubule depolymerization"/>
    <property type="evidence" value="ECO:0007669"/>
    <property type="project" value="TreeGrafter"/>
</dbReference>
<feature type="compositionally biased region" description="Low complexity" evidence="1">
    <location>
        <begin position="2278"/>
        <end position="2290"/>
    </location>
</feature>
<feature type="compositionally biased region" description="Polar residues" evidence="1">
    <location>
        <begin position="955"/>
        <end position="964"/>
    </location>
</feature>
<gene>
    <name evidence="4" type="primary">map1aa</name>
</gene>
<feature type="compositionally biased region" description="Polar residues" evidence="1">
    <location>
        <begin position="1515"/>
        <end position="1527"/>
    </location>
</feature>
<feature type="region of interest" description="Disordered" evidence="1">
    <location>
        <begin position="955"/>
        <end position="1121"/>
    </location>
</feature>
<accession>A0A6J2UQZ0</accession>
<feature type="compositionally biased region" description="Basic and acidic residues" evidence="1">
    <location>
        <begin position="1199"/>
        <end position="1222"/>
    </location>
</feature>
<feature type="compositionally biased region" description="Polar residues" evidence="1">
    <location>
        <begin position="2086"/>
        <end position="2100"/>
    </location>
</feature>
<dbReference type="InterPro" id="IPR026074">
    <property type="entry name" value="MAP1"/>
</dbReference>
<feature type="compositionally biased region" description="Basic and acidic residues" evidence="1">
    <location>
        <begin position="402"/>
        <end position="463"/>
    </location>
</feature>
<evidence type="ECO:0000259" key="2">
    <source>
        <dbReference type="Pfam" id="PF25281"/>
    </source>
</evidence>
<feature type="compositionally biased region" description="Basic and acidic residues" evidence="1">
    <location>
        <begin position="1571"/>
        <end position="1583"/>
    </location>
</feature>
<dbReference type="GO" id="GO:0003779">
    <property type="term" value="F:actin binding"/>
    <property type="evidence" value="ECO:0007669"/>
    <property type="project" value="TreeGrafter"/>
</dbReference>
<feature type="compositionally biased region" description="Basic and acidic residues" evidence="1">
    <location>
        <begin position="1283"/>
        <end position="1301"/>
    </location>
</feature>
<feature type="compositionally biased region" description="Polar residues" evidence="1">
    <location>
        <begin position="1494"/>
        <end position="1503"/>
    </location>
</feature>
<dbReference type="GeneID" id="115805152"/>
<feature type="compositionally biased region" description="Basic residues" evidence="1">
    <location>
        <begin position="387"/>
        <end position="401"/>
    </location>
</feature>
<dbReference type="GO" id="GO:0008017">
    <property type="term" value="F:microtubule binding"/>
    <property type="evidence" value="ECO:0007669"/>
    <property type="project" value="InterPro"/>
</dbReference>
<dbReference type="InterPro" id="IPR057480">
    <property type="entry name" value="MAP1A/B/S-like_MBL"/>
</dbReference>
<feature type="compositionally biased region" description="Acidic residues" evidence="1">
    <location>
        <begin position="1427"/>
        <end position="1437"/>
    </location>
</feature>
<keyword evidence="3" id="KW-1185">Reference proteome</keyword>
<feature type="compositionally biased region" description="Polar residues" evidence="1">
    <location>
        <begin position="1873"/>
        <end position="1893"/>
    </location>
</feature>
<dbReference type="OrthoDB" id="5371837at2759"/>
<feature type="compositionally biased region" description="Basic and acidic residues" evidence="1">
    <location>
        <begin position="573"/>
        <end position="594"/>
    </location>
</feature>
<dbReference type="GO" id="GO:0005829">
    <property type="term" value="C:cytosol"/>
    <property type="evidence" value="ECO:0007669"/>
    <property type="project" value="TreeGrafter"/>
</dbReference>
<dbReference type="GO" id="GO:0000226">
    <property type="term" value="P:microtubule cytoskeleton organization"/>
    <property type="evidence" value="ECO:0007669"/>
    <property type="project" value="InterPro"/>
</dbReference>
<dbReference type="GO" id="GO:0016358">
    <property type="term" value="P:dendrite development"/>
    <property type="evidence" value="ECO:0007669"/>
    <property type="project" value="TreeGrafter"/>
</dbReference>
<dbReference type="CTD" id="100151220"/>
<feature type="compositionally biased region" description="Basic and acidic residues" evidence="1">
    <location>
        <begin position="1235"/>
        <end position="1249"/>
    </location>
</feature>
<evidence type="ECO:0000313" key="4">
    <source>
        <dbReference type="RefSeq" id="XP_030621496.1"/>
    </source>
</evidence>
<feature type="compositionally biased region" description="Pro residues" evidence="1">
    <location>
        <begin position="2156"/>
        <end position="2167"/>
    </location>
</feature>
<protein>
    <submittedName>
        <fullName evidence="4">Microtubule-associated protein 1A</fullName>
    </submittedName>
</protein>
<feature type="compositionally biased region" description="Acidic residues" evidence="1">
    <location>
        <begin position="1101"/>
        <end position="1115"/>
    </location>
</feature>
<evidence type="ECO:0000256" key="1">
    <source>
        <dbReference type="SAM" id="MobiDB-lite"/>
    </source>
</evidence>
<dbReference type="InParanoid" id="A0A6J2UQZ0"/>
<feature type="compositionally biased region" description="Polar residues" evidence="1">
    <location>
        <begin position="1818"/>
        <end position="1837"/>
    </location>
</feature>
<name>A0A6J2UQZ0_CHACN</name>
<feature type="compositionally biased region" description="Low complexity" evidence="1">
    <location>
        <begin position="1616"/>
        <end position="1634"/>
    </location>
</feature>
<dbReference type="GO" id="GO:0007409">
    <property type="term" value="P:axonogenesis"/>
    <property type="evidence" value="ECO:0007669"/>
    <property type="project" value="TreeGrafter"/>
</dbReference>
<feature type="region of interest" description="Disordered" evidence="1">
    <location>
        <begin position="1753"/>
        <end position="1775"/>
    </location>
</feature>
<dbReference type="InterPro" id="IPR036866">
    <property type="entry name" value="RibonucZ/Hydroxyglut_hydro"/>
</dbReference>
<dbReference type="Pfam" id="PF25281">
    <property type="entry name" value="MBL_MAP1B"/>
    <property type="match status" value="1"/>
</dbReference>
<feature type="region of interest" description="Disordered" evidence="1">
    <location>
        <begin position="1706"/>
        <end position="1728"/>
    </location>
</feature>
<feature type="compositionally biased region" description="Basic and acidic residues" evidence="1">
    <location>
        <begin position="1969"/>
        <end position="1984"/>
    </location>
</feature>
<proteinExistence type="predicted"/>
<dbReference type="GO" id="GO:0005875">
    <property type="term" value="C:microtubule associated complex"/>
    <property type="evidence" value="ECO:0007669"/>
    <property type="project" value="TreeGrafter"/>
</dbReference>
<feature type="region of interest" description="Disordered" evidence="1">
    <location>
        <begin position="305"/>
        <end position="519"/>
    </location>
</feature>
<dbReference type="GO" id="GO:0043025">
    <property type="term" value="C:neuronal cell body"/>
    <property type="evidence" value="ECO:0007669"/>
    <property type="project" value="TreeGrafter"/>
</dbReference>
<feature type="compositionally biased region" description="Low complexity" evidence="1">
    <location>
        <begin position="1260"/>
        <end position="1277"/>
    </location>
</feature>
<dbReference type="GO" id="GO:0005874">
    <property type="term" value="C:microtubule"/>
    <property type="evidence" value="ECO:0007669"/>
    <property type="project" value="InterPro"/>
</dbReference>
<feature type="compositionally biased region" description="Basic residues" evidence="1">
    <location>
        <begin position="2045"/>
        <end position="2059"/>
    </location>
</feature>
<feature type="compositionally biased region" description="Basic and acidic residues" evidence="1">
    <location>
        <begin position="1475"/>
        <end position="1489"/>
    </location>
</feature>
<feature type="compositionally biased region" description="Basic and acidic residues" evidence="1">
    <location>
        <begin position="1447"/>
        <end position="1461"/>
    </location>
</feature>
<feature type="region of interest" description="Disordered" evidence="1">
    <location>
        <begin position="1141"/>
        <end position="1222"/>
    </location>
</feature>
<dbReference type="Proteomes" id="UP000504632">
    <property type="component" value="Chromosome 2"/>
</dbReference>
<feature type="compositionally biased region" description="Basic and acidic residues" evidence="1">
    <location>
        <begin position="643"/>
        <end position="681"/>
    </location>
</feature>
<feature type="compositionally biased region" description="Basic and acidic residues" evidence="1">
    <location>
        <begin position="552"/>
        <end position="562"/>
    </location>
</feature>
<feature type="region of interest" description="Disordered" evidence="1">
    <location>
        <begin position="864"/>
        <end position="922"/>
    </location>
</feature>
<feature type="compositionally biased region" description="Acidic residues" evidence="1">
    <location>
        <begin position="906"/>
        <end position="917"/>
    </location>
</feature>
<dbReference type="GO" id="GO:0030425">
    <property type="term" value="C:dendrite"/>
    <property type="evidence" value="ECO:0007669"/>
    <property type="project" value="TreeGrafter"/>
</dbReference>
<feature type="compositionally biased region" description="Basic and acidic residues" evidence="1">
    <location>
        <begin position="532"/>
        <end position="542"/>
    </location>
</feature>
<feature type="region of interest" description="Disordered" evidence="1">
    <location>
        <begin position="1406"/>
        <end position="1583"/>
    </location>
</feature>
<dbReference type="PANTHER" id="PTHR13843:SF6">
    <property type="entry name" value="MICROTUBULE-ASSOCIATED PROTEIN 1A"/>
    <property type="match status" value="1"/>
</dbReference>
<feature type="compositionally biased region" description="Basic and acidic residues" evidence="1">
    <location>
        <begin position="336"/>
        <end position="369"/>
    </location>
</feature>
<dbReference type="RefSeq" id="XP_030621496.1">
    <property type="nucleotide sequence ID" value="XM_030765636.1"/>
</dbReference>
<feature type="compositionally biased region" description="Basic and acidic residues" evidence="1">
    <location>
        <begin position="1149"/>
        <end position="1174"/>
    </location>
</feature>
<feature type="compositionally biased region" description="Basic and acidic residues" evidence="1">
    <location>
        <begin position="2060"/>
        <end position="2069"/>
    </location>
</feature>
<reference evidence="4" key="1">
    <citation type="submission" date="2025-08" db="UniProtKB">
        <authorList>
            <consortium name="RefSeq"/>
        </authorList>
    </citation>
    <scope>IDENTIFICATION</scope>
</reference>
<feature type="compositionally biased region" description="Polar residues" evidence="1">
    <location>
        <begin position="1956"/>
        <end position="1965"/>
    </location>
</feature>
<feature type="compositionally biased region" description="Polar residues" evidence="1">
    <location>
        <begin position="1021"/>
        <end position="1033"/>
    </location>
</feature>
<feature type="region of interest" description="Disordered" evidence="1">
    <location>
        <begin position="532"/>
        <end position="681"/>
    </location>
</feature>
<feature type="compositionally biased region" description="Basic and acidic residues" evidence="1">
    <location>
        <begin position="1081"/>
        <end position="1090"/>
    </location>
</feature>
<dbReference type="PANTHER" id="PTHR13843">
    <property type="entry name" value="MICROTUBULE-ASSOCIATED PROTEIN"/>
    <property type="match status" value="1"/>
</dbReference>
<feature type="region of interest" description="Disordered" evidence="1">
    <location>
        <begin position="1235"/>
        <end position="1321"/>
    </location>
</feature>
<evidence type="ECO:0000313" key="3">
    <source>
        <dbReference type="Proteomes" id="UP000504632"/>
    </source>
</evidence>
<sequence>MEGMTEFTEYISETVDVPSPFDLLEPPTSGGFLKLSKPCCYIFPGGRGDSALFAVNGFNILIDGGSDRKSCFWKLVRHLDRIDSVLLTHIGADNLPGINGLFQRKIAEQEEEKSHDSNACADWMKNLISPELGVVFFNVPEKLRTPESTLKVKRSIEEASLTLQYLNKLGIKPEPLFRGVSNTIEPVTLFHKLGVGKLDMYVLNPVKESKEMQFFMQKWAGNSKAKTGIVLPNGKEGEISVPYLTSVTALVVWIPASPTEKIVRVLFPGNAPQNKIFEGLEKLRHLDFLRYPVATQKEILSGVPPSVIKQTKTRPRTDSKESLKSSPKVHSVSKASKKEANEEIESKSDSIKENKIEKKDDKKTKESVKPAKPAKASTDTADTGKQEKKKLLKDKSPKKHIKDSTPKMDEKKDKEKKDIKREKREMKKDDTAKKDEKKEPKMKDDKTKNTGEPELRKITKPDLKPFTPEVRKTLHKAKAQSKPKTEKTKAAKEKQNKPAAKQAAAKQEDYRSLVSSPEDLTKDFEALKLEESSKTLHGDDKVVPNQSSALLDSKEPLNKSSDEGITTTDVEADFPHKIKEVYGEKKSPTKTGEKFEEDYDGKMGNKHAKTSDITGKADDFKKMQGAVKPKKTNSEEEEEEDVIEKAELEDAEDVVHEDEFKYKREESKKEKPGKDWDSKQSELKFSKAATAAEQISFIQDETIPGYSETEQTISDEEIHEETEDRLPHLRYDVGSYDISVPDEPGCFDTVHGVREMKAPIASVASDLSAKGFIGGQEPALSSYSTNIIAAPLAEEEHISSATSITEYDKLSSFATSVAEDQSIASVTAPPTEETGRSSLLLDTVNSIPSSIRTEATQGREYLHSAGTISPTSSLEEDKCFKSPPSEEYQPVVPEMETSGKIMQVHEEDDEDDEDEDQTPNVDISLGKLHEGYASAAMLQEKERIFDKSTTISPLASPLMSAQSQTEEEKLLSVSKDGSKTGDIGKPLSSSPCFSSTMESSVTSEGEERCVSPDDSTVRMASPTQSGPTSSGYSPTEEKSQKLIDSEKEEKKDKDAFDTQKYPLHESVISSDAKKKTTFVKIQDDEAEPFRKGFSNRKATFDESDEDDDEDDDEEDYYPKKNVKTCGKTKYAEERESTFLDEEYTCGAKSLKEERQKDSMEKTEKTLGKDKEHKSQFLSSDEDEDEKEDGTYSSLAGPQAKKDISLSDKDDSTATYKEGEKNVHFNLYAFPERESRATGLKGDYEREGRQDTPYVGKSFTYSDVYDSKSSSVDSSSYSPTLHQDSMDKSDHTDLREAEKKDISMASQKISEKEDSMKGLAWSETTEKASSGFSCFTDISEVKPTEKDSKMEKGTAQESLLFPKEKDPFAVKCDKTDNQVSAVVSTHHLKDDLSTSKDVVSGLSLVGQSVSSEKVSGPGRDTRVLSTGTDEEDEEDDDAMYGRFACDSDLEKDKKDRSEKESRSPFSGFASTGSLGFKDEKRDSLSRDHNLGIDSRGQSTASAASEFTMDEKDSADLSRQSKGAVSSLLSEGHVTGYSGRQQSYDEDEDSLLSSQFSGKDRKDQSYLPLSMKSNEDQYYHDEKGLEFEKQNTLDITGKKGGDSASSGFHYTTSATAYSSSSSYSHSSSASASLSTSRQFGDELETPASAGFEYSAFKDEHSLVMDSPLSSSSGPVKDEYLEVSEKLTPATTTAESTSSLARFSPLSPFEEIKPFPPQMVTSSDDKKEISGSSSIFDKVDKSSLSACFYKPDEKWTSDSRLPAEFGASGPYSQFTGSTEKDSMAKDLFGASASLKPSAVPKEKQHFVDTESSEEEDYMTEQYKQQYQSSPFTTQTETLSLSEKHALDATSTKTALPDVLSSYTSSVPQPSKEDASNGPSDISMSATSAVSGTSKMTPSMPKTELRREDTEVRKLRSPFEWEVQHQRGMYPGSSPPHYRHEDEYEEEEEMEPEHPARPLSLTSTDLASQSSYYREESSRHDDDSDHPPDVCMGATPYSSSTSPGYSSSEYKQRKGDMSPSFINPGIQHLSSDEEEDVSDDDSDQQQMSGKRRFHKQPHQHSHSQHKEDSESHHLSGPMSTGIGLAGEETPPTSVSESLPSQSDSDVPPGTEECPSITPEGNIDSDEDADYLPVDKSSTACGGSKHHSTSRRSSERTRDPLPSPMMDPSPRSPHPDVCMVDPEALLTNQSQTEKQLKKDPKTKGLRKSGGKPKSASPARRRKRSPTPVKQTSKDSSPRSSSLKKKEVEKMSRGSRMSDGQGSKEDDLSRSSYNPGRGLINGLKSSTGSSSTKSSSVLPPGPPIYVDLAYIPNHCSAKNVDQEFFKRVRSAYYVVSGNDSGSGEPSRGVLDALLEGKAQWGSNLQVTLIPTHDTEVMRDWYQQTHEKQQELNIMVLASSSTVVMQDESFPACKIEF</sequence>
<dbReference type="SUPFAM" id="SSF56281">
    <property type="entry name" value="Metallo-hydrolase/oxidoreductase"/>
    <property type="match status" value="1"/>
</dbReference>
<feature type="compositionally biased region" description="Basic and acidic residues" evidence="1">
    <location>
        <begin position="1035"/>
        <end position="1057"/>
    </location>
</feature>
<feature type="compositionally biased region" description="Basic and acidic residues" evidence="1">
    <location>
        <begin position="483"/>
        <end position="496"/>
    </location>
</feature>
<feature type="compositionally biased region" description="Basic and acidic residues" evidence="1">
    <location>
        <begin position="1899"/>
        <end position="1921"/>
    </location>
</feature>
<dbReference type="GO" id="GO:0045202">
    <property type="term" value="C:synapse"/>
    <property type="evidence" value="ECO:0007669"/>
    <property type="project" value="TreeGrafter"/>
</dbReference>
<feature type="compositionally biased region" description="Polar residues" evidence="1">
    <location>
        <begin position="987"/>
        <end position="1003"/>
    </location>
</feature>
<feature type="compositionally biased region" description="Acidic residues" evidence="1">
    <location>
        <begin position="2028"/>
        <end position="2039"/>
    </location>
</feature>
<feature type="region of interest" description="Disordered" evidence="1">
    <location>
        <begin position="1616"/>
        <end position="1639"/>
    </location>
</feature>
<feature type="domain" description="Microtubule-associated protein 1A/B/S-like MBL-like" evidence="2">
    <location>
        <begin position="18"/>
        <end position="299"/>
    </location>
</feature>